<proteinExistence type="inferred from homology"/>
<dbReference type="PANTHER" id="PTHR24221:SF654">
    <property type="entry name" value="ATP-BINDING CASSETTE SUB-FAMILY B MEMBER 6"/>
    <property type="match status" value="1"/>
</dbReference>
<evidence type="ECO:0000259" key="13">
    <source>
        <dbReference type="PROSITE" id="PS50929"/>
    </source>
</evidence>
<dbReference type="PROSITE" id="PS00211">
    <property type="entry name" value="ABC_TRANSPORTER_1"/>
    <property type="match status" value="1"/>
</dbReference>
<dbReference type="RefSeq" id="WP_146325226.1">
    <property type="nucleotide sequence ID" value="NZ_BAABLR010000016.1"/>
</dbReference>
<organism evidence="14 15">
    <name type="scientific">Corynebacterium canis</name>
    <dbReference type="NCBI Taxonomy" id="679663"/>
    <lineage>
        <taxon>Bacteria</taxon>
        <taxon>Bacillati</taxon>
        <taxon>Actinomycetota</taxon>
        <taxon>Actinomycetes</taxon>
        <taxon>Mycobacteriales</taxon>
        <taxon>Corynebacteriaceae</taxon>
        <taxon>Corynebacterium</taxon>
    </lineage>
</organism>
<keyword evidence="15" id="KW-1185">Reference proteome</keyword>
<evidence type="ECO:0000256" key="1">
    <source>
        <dbReference type="ARBA" id="ARBA00004429"/>
    </source>
</evidence>
<evidence type="ECO:0000256" key="4">
    <source>
        <dbReference type="ARBA" id="ARBA00022692"/>
    </source>
</evidence>
<dbReference type="InterPro" id="IPR039421">
    <property type="entry name" value="Type_1_exporter"/>
</dbReference>
<keyword evidence="5" id="KW-0547">Nucleotide-binding</keyword>
<evidence type="ECO:0000256" key="2">
    <source>
        <dbReference type="ARBA" id="ARBA00022448"/>
    </source>
</evidence>
<dbReference type="GO" id="GO:0005737">
    <property type="term" value="C:cytoplasm"/>
    <property type="evidence" value="ECO:0007669"/>
    <property type="project" value="UniProtKB-ARBA"/>
</dbReference>
<dbReference type="Gene3D" id="1.20.1560.10">
    <property type="entry name" value="ABC transporter type 1, transmembrane domain"/>
    <property type="match status" value="1"/>
</dbReference>
<dbReference type="InterPro" id="IPR027417">
    <property type="entry name" value="P-loop_NTPase"/>
</dbReference>
<evidence type="ECO:0000313" key="15">
    <source>
        <dbReference type="Proteomes" id="UP000320791"/>
    </source>
</evidence>
<dbReference type="InterPro" id="IPR017871">
    <property type="entry name" value="ABC_transporter-like_CS"/>
</dbReference>
<accession>A0A5C5U9V4</accession>
<keyword evidence="6 14" id="KW-0067">ATP-binding</keyword>
<dbReference type="GO" id="GO:0005886">
    <property type="term" value="C:plasma membrane"/>
    <property type="evidence" value="ECO:0007669"/>
    <property type="project" value="UniProtKB-SubCell"/>
</dbReference>
<dbReference type="SUPFAM" id="SSF52540">
    <property type="entry name" value="P-loop containing nucleoside triphosphate hydrolases"/>
    <property type="match status" value="1"/>
</dbReference>
<reference evidence="14 15" key="1">
    <citation type="submission" date="2019-08" db="EMBL/GenBank/DDBJ databases">
        <authorList>
            <person name="Lei W."/>
        </authorList>
    </citation>
    <scope>NUCLEOTIDE SEQUENCE [LARGE SCALE GENOMIC DNA]</scope>
    <source>
        <strain evidence="14 15">CCUG 58627</strain>
    </source>
</reference>
<evidence type="ECO:0000256" key="10">
    <source>
        <dbReference type="ARBA" id="ARBA00023455"/>
    </source>
</evidence>
<keyword evidence="3" id="KW-1003">Cell membrane</keyword>
<keyword evidence="3" id="KW-0997">Cell inner membrane</keyword>
<dbReference type="PANTHER" id="PTHR24221">
    <property type="entry name" value="ATP-BINDING CASSETTE SUB-FAMILY B"/>
    <property type="match status" value="1"/>
</dbReference>
<dbReference type="GO" id="GO:0005524">
    <property type="term" value="F:ATP binding"/>
    <property type="evidence" value="ECO:0007669"/>
    <property type="project" value="UniProtKB-KW"/>
</dbReference>
<feature type="domain" description="ABC transmembrane type-1" evidence="13">
    <location>
        <begin position="36"/>
        <end position="317"/>
    </location>
</feature>
<evidence type="ECO:0000256" key="9">
    <source>
        <dbReference type="ARBA" id="ARBA00023136"/>
    </source>
</evidence>
<dbReference type="Pfam" id="PF00005">
    <property type="entry name" value="ABC_tran"/>
    <property type="match status" value="1"/>
</dbReference>
<comment type="subcellular location">
    <subcellularLocation>
        <location evidence="1">Cell inner membrane</location>
        <topology evidence="1">Multi-pass membrane protein</topology>
    </subcellularLocation>
</comment>
<protein>
    <submittedName>
        <fullName evidence="14">ABC transporter ATP-binding protein</fullName>
    </submittedName>
</protein>
<dbReference type="PROSITE" id="PS50893">
    <property type="entry name" value="ABC_TRANSPORTER_2"/>
    <property type="match status" value="1"/>
</dbReference>
<dbReference type="PROSITE" id="PS50929">
    <property type="entry name" value="ABC_TM1F"/>
    <property type="match status" value="1"/>
</dbReference>
<dbReference type="InterPro" id="IPR003593">
    <property type="entry name" value="AAA+_ATPase"/>
</dbReference>
<keyword evidence="7" id="KW-1278">Translocase</keyword>
<dbReference type="InterPro" id="IPR011527">
    <property type="entry name" value="ABC1_TM_dom"/>
</dbReference>
<dbReference type="SUPFAM" id="SSF90123">
    <property type="entry name" value="ABC transporter transmembrane region"/>
    <property type="match status" value="1"/>
</dbReference>
<feature type="transmembrane region" description="Helical" evidence="11">
    <location>
        <begin position="269"/>
        <end position="290"/>
    </location>
</feature>
<dbReference type="AlphaFoldDB" id="A0A5C5U9V4"/>
<gene>
    <name evidence="14" type="ORF">FRX94_10210</name>
</gene>
<dbReference type="InterPro" id="IPR003439">
    <property type="entry name" value="ABC_transporter-like_ATP-bd"/>
</dbReference>
<dbReference type="OrthoDB" id="9806127at2"/>
<keyword evidence="2" id="KW-0813">Transport</keyword>
<dbReference type="EMBL" id="VOHM01000024">
    <property type="protein sequence ID" value="TWT22934.1"/>
    <property type="molecule type" value="Genomic_DNA"/>
</dbReference>
<evidence type="ECO:0000256" key="7">
    <source>
        <dbReference type="ARBA" id="ARBA00022967"/>
    </source>
</evidence>
<feature type="transmembrane region" description="Helical" evidence="11">
    <location>
        <begin position="31"/>
        <end position="51"/>
    </location>
</feature>
<evidence type="ECO:0000256" key="5">
    <source>
        <dbReference type="ARBA" id="ARBA00022741"/>
    </source>
</evidence>
<keyword evidence="8 11" id="KW-1133">Transmembrane helix</keyword>
<feature type="transmembrane region" description="Helical" evidence="11">
    <location>
        <begin position="177"/>
        <end position="196"/>
    </location>
</feature>
<feature type="transmembrane region" description="Helical" evidence="11">
    <location>
        <begin position="77"/>
        <end position="102"/>
    </location>
</feature>
<comment type="similarity">
    <text evidence="10">Belongs to the ABC transporter superfamily. Siderophore-Fe(3+) uptake transporter (SIUT) (TC 3.A.1.21) family.</text>
</comment>
<dbReference type="SMART" id="SM00382">
    <property type="entry name" value="AAA"/>
    <property type="match status" value="1"/>
</dbReference>
<evidence type="ECO:0000256" key="11">
    <source>
        <dbReference type="SAM" id="Phobius"/>
    </source>
</evidence>
<dbReference type="GO" id="GO:0016887">
    <property type="term" value="F:ATP hydrolysis activity"/>
    <property type="evidence" value="ECO:0007669"/>
    <property type="project" value="InterPro"/>
</dbReference>
<evidence type="ECO:0000256" key="8">
    <source>
        <dbReference type="ARBA" id="ARBA00022989"/>
    </source>
</evidence>
<evidence type="ECO:0000313" key="14">
    <source>
        <dbReference type="EMBL" id="TWT22934.1"/>
    </source>
</evidence>
<dbReference type="GO" id="GO:0140359">
    <property type="term" value="F:ABC-type transporter activity"/>
    <property type="evidence" value="ECO:0007669"/>
    <property type="project" value="InterPro"/>
</dbReference>
<dbReference type="FunFam" id="3.40.50.300:FF:000604">
    <property type="entry name" value="ABC transporter B family member 28"/>
    <property type="match status" value="1"/>
</dbReference>
<dbReference type="Gene3D" id="3.40.50.300">
    <property type="entry name" value="P-loop containing nucleotide triphosphate hydrolases"/>
    <property type="match status" value="1"/>
</dbReference>
<feature type="domain" description="ABC transporter" evidence="12">
    <location>
        <begin position="353"/>
        <end position="585"/>
    </location>
</feature>
<dbReference type="Pfam" id="PF00664">
    <property type="entry name" value="ABC_membrane"/>
    <property type="match status" value="1"/>
</dbReference>
<dbReference type="InterPro" id="IPR036640">
    <property type="entry name" value="ABC1_TM_sf"/>
</dbReference>
<keyword evidence="9 11" id="KW-0472">Membrane</keyword>
<keyword evidence="4 11" id="KW-0812">Transmembrane</keyword>
<dbReference type="Proteomes" id="UP000320791">
    <property type="component" value="Unassembled WGS sequence"/>
</dbReference>
<evidence type="ECO:0000256" key="3">
    <source>
        <dbReference type="ARBA" id="ARBA00022519"/>
    </source>
</evidence>
<evidence type="ECO:0000259" key="12">
    <source>
        <dbReference type="PROSITE" id="PS50893"/>
    </source>
</evidence>
<sequence length="585" mass="63439">MTDQGVDQTIDKQKAGSLALKRLLKPVRNQLFIGRVIAALSGALAIAPYVALVQLGQLLLDARAAGTPPDAARVDTLTWWLIVTFLSQLGLYFIALIVTHFADFNLVRHMRKQIIGRIARAPLSWFSETTSGRVRKAIQDDTRTLHQLVAHAPVEITVVVVVPLTLLGYSFYIDWRLGLLAISMLLVYLAIQLWTMRGMGEKTAQMDDYLGAVSATTVEFADGIEVVKAFGTVGEAHQRYRNATQSFHKFYSDWVTPVLKASAFSEAMVSVPLLLLVNFAGGAAVIHAGYASPVDVVTTTLIALVLPSTIQTIGHTMWSYQLAGNAALRIVEFIDGPELTDPTEQVDLTDTTVAYKDVTFAYDDHTVLHNVNLELRPGTVTALVGPSGSGKSTLATMLARFQDPLEGSITIGGADIRTLPSRQLYSLVSFVLQNPQLPEMSIRDNIALAVPDATDEQVREAARNAQILDEIEALPKGWDTVVGDDADLSGGQKQRIAIARALLANTPILILDEATAATDPDCEAEIQAALSRLIVGRTVLVIGHKPETILGSDQVILLREGRIMDSLQGAEVTAPAIHQFMEVLP</sequence>
<feature type="transmembrane region" description="Helical" evidence="11">
    <location>
        <begin position="148"/>
        <end position="171"/>
    </location>
</feature>
<evidence type="ECO:0000256" key="6">
    <source>
        <dbReference type="ARBA" id="ARBA00022840"/>
    </source>
</evidence>
<name>A0A5C5U9V4_9CORY</name>
<comment type="caution">
    <text evidence="14">The sequence shown here is derived from an EMBL/GenBank/DDBJ whole genome shotgun (WGS) entry which is preliminary data.</text>
</comment>